<dbReference type="GO" id="GO:0005737">
    <property type="term" value="C:cytoplasm"/>
    <property type="evidence" value="ECO:0007669"/>
    <property type="project" value="TreeGrafter"/>
</dbReference>
<evidence type="ECO:0000256" key="1">
    <source>
        <dbReference type="SAM" id="MobiDB-lite"/>
    </source>
</evidence>
<evidence type="ECO:0000259" key="2">
    <source>
        <dbReference type="PROSITE" id="PS50166"/>
    </source>
</evidence>
<dbReference type="SUPFAM" id="SSF48371">
    <property type="entry name" value="ARM repeat"/>
    <property type="match status" value="1"/>
</dbReference>
<dbReference type="STRING" id="630390.A0A180GCS2"/>
<dbReference type="Pfam" id="PF24138">
    <property type="entry name" value="TPR_TNPO3_IPO13_2nd"/>
    <property type="match status" value="1"/>
</dbReference>
<dbReference type="PROSITE" id="PS50166">
    <property type="entry name" value="IMPORTIN_B_NT"/>
    <property type="match status" value="1"/>
</dbReference>
<protein>
    <submittedName>
        <fullName evidence="4">Importin N-terminal domain-containing protein</fullName>
    </submittedName>
</protein>
<gene>
    <name evidence="3" type="ORF">PTTG_07337</name>
</gene>
<dbReference type="AlphaFoldDB" id="A0A180GCS2"/>
<dbReference type="Pfam" id="PF03810">
    <property type="entry name" value="IBN_N"/>
    <property type="match status" value="1"/>
</dbReference>
<evidence type="ECO:0000313" key="5">
    <source>
        <dbReference type="Proteomes" id="UP000005240"/>
    </source>
</evidence>
<dbReference type="PANTHER" id="PTHR12363:SF53">
    <property type="entry name" value="MRNA TRANSPORT REGULATOR MTR10"/>
    <property type="match status" value="1"/>
</dbReference>
<dbReference type="InterPro" id="IPR051345">
    <property type="entry name" value="Importin_beta-like_NTR"/>
</dbReference>
<dbReference type="InterPro" id="IPR013598">
    <property type="entry name" value="Exportin-1/Importin-b-like"/>
</dbReference>
<dbReference type="InterPro" id="IPR057941">
    <property type="entry name" value="TPR_TNPO3_IPO13_2nd"/>
</dbReference>
<evidence type="ECO:0000313" key="3">
    <source>
        <dbReference type="EMBL" id="OAV90329.1"/>
    </source>
</evidence>
<name>A0A180GCS2_PUCT1</name>
<keyword evidence="5" id="KW-1185">Reference proteome</keyword>
<dbReference type="InterPro" id="IPR016024">
    <property type="entry name" value="ARM-type_fold"/>
</dbReference>
<dbReference type="GO" id="GO:0031267">
    <property type="term" value="F:small GTPase binding"/>
    <property type="evidence" value="ECO:0007669"/>
    <property type="project" value="InterPro"/>
</dbReference>
<dbReference type="InterPro" id="IPR001494">
    <property type="entry name" value="Importin-beta_N"/>
</dbReference>
<dbReference type="EnsemblFungi" id="PTTG_07337-t43_1">
    <property type="protein sequence ID" value="PTTG_07337-t43_1-p1"/>
    <property type="gene ID" value="PTTG_07337"/>
</dbReference>
<dbReference type="GO" id="GO:0006606">
    <property type="term" value="P:protein import into nucleus"/>
    <property type="evidence" value="ECO:0007669"/>
    <property type="project" value="TreeGrafter"/>
</dbReference>
<dbReference type="FunFam" id="1.25.10.10:FF:000266">
    <property type="entry name" value="mRNA transport regulator MTR10"/>
    <property type="match status" value="1"/>
</dbReference>
<dbReference type="InterPro" id="IPR058537">
    <property type="entry name" value="TPR_TNPO3_IPO13_4th"/>
</dbReference>
<reference evidence="3" key="1">
    <citation type="submission" date="2009-11" db="EMBL/GenBank/DDBJ databases">
        <authorList>
            <consortium name="The Broad Institute Genome Sequencing Platform"/>
            <person name="Ward D."/>
            <person name="Feldgarden M."/>
            <person name="Earl A."/>
            <person name="Young S.K."/>
            <person name="Zeng Q."/>
            <person name="Koehrsen M."/>
            <person name="Alvarado L."/>
            <person name="Berlin A."/>
            <person name="Bochicchio J."/>
            <person name="Borenstein D."/>
            <person name="Chapman S.B."/>
            <person name="Chen Z."/>
            <person name="Engels R."/>
            <person name="Freedman E."/>
            <person name="Gellesch M."/>
            <person name="Goldberg J."/>
            <person name="Griggs A."/>
            <person name="Gujja S."/>
            <person name="Heilman E."/>
            <person name="Heiman D."/>
            <person name="Hepburn T."/>
            <person name="Howarth C."/>
            <person name="Jen D."/>
            <person name="Larson L."/>
            <person name="Lewis B."/>
            <person name="Mehta T."/>
            <person name="Park D."/>
            <person name="Pearson M."/>
            <person name="Roberts A."/>
            <person name="Saif S."/>
            <person name="Shea T."/>
            <person name="Shenoy N."/>
            <person name="Sisk P."/>
            <person name="Stolte C."/>
            <person name="Sykes S."/>
            <person name="Thomson T."/>
            <person name="Walk T."/>
            <person name="White J."/>
            <person name="Yandava C."/>
            <person name="Izard J."/>
            <person name="Baranova O.V."/>
            <person name="Blanton J.M."/>
            <person name="Tanner A.C."/>
            <person name="Dewhirst F.E."/>
            <person name="Haas B."/>
            <person name="Nusbaum C."/>
            <person name="Birren B."/>
        </authorList>
    </citation>
    <scope>NUCLEOTIDE SEQUENCE [LARGE SCALE GENOMIC DNA]</scope>
    <source>
        <strain evidence="3">1-1 BBBD Race 1</strain>
    </source>
</reference>
<dbReference type="SMART" id="SM00913">
    <property type="entry name" value="IBN_N"/>
    <property type="match status" value="1"/>
</dbReference>
<dbReference type="InterPro" id="IPR057942">
    <property type="entry name" value="TPR_TNPO3_IPO13_3rd"/>
</dbReference>
<reference evidence="4 5" key="3">
    <citation type="journal article" date="2017" name="G3 (Bethesda)">
        <title>Comparative analysis highlights variable genome content of wheat rusts and divergence of the mating loci.</title>
        <authorList>
            <person name="Cuomo C.A."/>
            <person name="Bakkeren G."/>
            <person name="Khalil H.B."/>
            <person name="Panwar V."/>
            <person name="Joly D."/>
            <person name="Linning R."/>
            <person name="Sakthikumar S."/>
            <person name="Song X."/>
            <person name="Adiconis X."/>
            <person name="Fan L."/>
            <person name="Goldberg J.M."/>
            <person name="Levin J.Z."/>
            <person name="Young S."/>
            <person name="Zeng Q."/>
            <person name="Anikster Y."/>
            <person name="Bruce M."/>
            <person name="Wang M."/>
            <person name="Yin C."/>
            <person name="McCallum B."/>
            <person name="Szabo L.J."/>
            <person name="Hulbert S."/>
            <person name="Chen X."/>
            <person name="Fellers J.P."/>
        </authorList>
    </citation>
    <scope>NUCLEOTIDE SEQUENCE</scope>
    <source>
        <strain evidence="4">isolate 1-1 / race 1 (BBBD)</strain>
        <strain evidence="5">Isolate 1-1 / race 1 (BBBD)</strain>
    </source>
</reference>
<dbReference type="OrthoDB" id="435593at2759"/>
<dbReference type="InterPro" id="IPR011989">
    <property type="entry name" value="ARM-like"/>
</dbReference>
<organism evidence="3">
    <name type="scientific">Puccinia triticina (isolate 1-1 / race 1 (BBBD))</name>
    <name type="common">Brown leaf rust fungus</name>
    <dbReference type="NCBI Taxonomy" id="630390"/>
    <lineage>
        <taxon>Eukaryota</taxon>
        <taxon>Fungi</taxon>
        <taxon>Dikarya</taxon>
        <taxon>Basidiomycota</taxon>
        <taxon>Pucciniomycotina</taxon>
        <taxon>Pucciniomycetes</taxon>
        <taxon>Pucciniales</taxon>
        <taxon>Pucciniaceae</taxon>
        <taxon>Puccinia</taxon>
    </lineage>
</organism>
<dbReference type="PANTHER" id="PTHR12363">
    <property type="entry name" value="TRANSPORTIN 3 AND IMPORTIN 13"/>
    <property type="match status" value="1"/>
</dbReference>
<dbReference type="VEuPathDB" id="FungiDB:PTTG_07337"/>
<feature type="region of interest" description="Disordered" evidence="1">
    <location>
        <begin position="807"/>
        <end position="827"/>
    </location>
</feature>
<dbReference type="Gene3D" id="1.25.10.10">
    <property type="entry name" value="Leucine-rich Repeat Variant"/>
    <property type="match status" value="1"/>
</dbReference>
<proteinExistence type="predicted"/>
<sequence length="956" mass="107012">MAELINELTQYLSALYTNPDPTIKSNANQWLQSFQKTDEAWITSDVILKTQEAPIECKLFAAQTFRAKITFDLDQLPEPHRLQLRDSLLTALSQDSIISSKIILVQLCLSLADLALQLPEWPTVVTDLIEKFGKDPKTVPVLLEFLTVFPQEIVGNSKIKILNQWSTPEIAQLVPSTLAMYLGAQGITTAIKSQIFHCLSSWLRAGEIQSSSAGTQFILGCAFSALEDDSLFESAVDFIVDLIHETQEIDESMPVIQLILSFLIALQPKLTQDRDDPDKMRGYCRIFVEAGEWYTPLILRHPETFLPIVLAIRSCCDYEDLEVVGITLNFWYRLSKGLHRKREDANAKPLLDIYSSLVQTIIRHLHYPDDPSSQVGQEADDFRRFRHDIGDTLKDCCYVLGASVCLKRSYDIIVQAMSSNSNVKWQDIEAPLFSMRTMGAEVDLKEDGVLPMIMDIIPRLPAHPKIRYATILVLCRYTEWTNLHPDGIPFQLQYISSGFEDPTQEVRLAAAQAMKFLCRDCAQHLITYLPQLHSFYQNMSLTLGQDDMNEVSAAIAHIIAGLPAPQGAAAMSTFCMPLVEGLHNIAARKQAPTKQVQQNVSDLLERLDTFLSIIGRLEGDLLPDCLKSMGEIWTVISEILEQYGSSIKLSERICALIRRGLTFYGEACLPLIGSVLEKVTAGFEASGCSSYLWITSKIVAAFPELTDPNFLSAVQLAFERQSNRVFPLLNENNASTISDVIDDYIHLLSSLMDYQDQILISSNCFHQSFPLVLTCLEFFDPEPIFTSLNYIREILGHSSLELQAAASSSSGAGGKPGSATSNAPPGSNQMSVPVAPAGYHLFAQSINQLVTQNGYLLSDVLLKRTLTDFPEDCLSTVIILFRLLADFYPTQLASWVPSVIERLPPKVATIPDKEKFLLAFKQALEQNRSELVKQSILDLVKSTKRERARERFTEER</sequence>
<dbReference type="Proteomes" id="UP000005240">
    <property type="component" value="Unassembled WGS sequence"/>
</dbReference>
<evidence type="ECO:0000313" key="4">
    <source>
        <dbReference type="EnsemblFungi" id="PTTG_07337-t43_1-p1"/>
    </source>
</evidence>
<dbReference type="EMBL" id="ADAS02000104">
    <property type="protein sequence ID" value="OAV90329.1"/>
    <property type="molecule type" value="Genomic_DNA"/>
</dbReference>
<dbReference type="Pfam" id="PF24139">
    <property type="entry name" value="TPR_TNPO3_IPO13_4th"/>
    <property type="match status" value="1"/>
</dbReference>
<feature type="domain" description="Importin N-terminal" evidence="2">
    <location>
        <begin position="27"/>
        <end position="94"/>
    </location>
</feature>
<accession>A0A180GCS2</accession>
<dbReference type="Pfam" id="PF08389">
    <property type="entry name" value="Xpo1"/>
    <property type="match status" value="1"/>
</dbReference>
<reference evidence="4" key="4">
    <citation type="submission" date="2025-05" db="UniProtKB">
        <authorList>
            <consortium name="EnsemblFungi"/>
        </authorList>
    </citation>
    <scope>IDENTIFICATION</scope>
    <source>
        <strain evidence="4">isolate 1-1 / race 1 (BBBD)</strain>
    </source>
</reference>
<dbReference type="Pfam" id="PF24140">
    <property type="entry name" value="TPR_TNPO3_IPO13_3rd"/>
    <property type="match status" value="1"/>
</dbReference>
<reference evidence="3" key="2">
    <citation type="submission" date="2016-05" db="EMBL/GenBank/DDBJ databases">
        <title>Comparative analysis highlights variable genome content of wheat rusts and divergence of the mating loci.</title>
        <authorList>
            <person name="Cuomo C.A."/>
            <person name="Bakkeren G."/>
            <person name="Szabo L."/>
            <person name="Khalil H."/>
            <person name="Joly D."/>
            <person name="Goldberg J."/>
            <person name="Young S."/>
            <person name="Zeng Q."/>
            <person name="Fellers J."/>
        </authorList>
    </citation>
    <scope>NUCLEOTIDE SEQUENCE [LARGE SCALE GENOMIC DNA]</scope>
    <source>
        <strain evidence="3">1-1 BBBD Race 1</strain>
    </source>
</reference>